<organism evidence="1">
    <name type="scientific">bioreactor metagenome</name>
    <dbReference type="NCBI Taxonomy" id="1076179"/>
    <lineage>
        <taxon>unclassified sequences</taxon>
        <taxon>metagenomes</taxon>
        <taxon>ecological metagenomes</taxon>
    </lineage>
</organism>
<comment type="caution">
    <text evidence="1">The sequence shown here is derived from an EMBL/GenBank/DDBJ whole genome shotgun (WGS) entry which is preliminary data.</text>
</comment>
<proteinExistence type="predicted"/>
<evidence type="ECO:0000313" key="1">
    <source>
        <dbReference type="EMBL" id="MPM73297.1"/>
    </source>
</evidence>
<accession>A0A645C7T7</accession>
<reference evidence="1" key="1">
    <citation type="submission" date="2019-08" db="EMBL/GenBank/DDBJ databases">
        <authorList>
            <person name="Kucharzyk K."/>
            <person name="Murdoch R.W."/>
            <person name="Higgins S."/>
            <person name="Loffler F."/>
        </authorList>
    </citation>
    <scope>NUCLEOTIDE SEQUENCE</scope>
</reference>
<gene>
    <name evidence="1" type="ORF">SDC9_120277</name>
</gene>
<sequence length="121" mass="13112">MDAFHGCLLHEQIVIVVNWANRAGCHEHILSLVHEGNASGKIRRGFDLIDQGIIISPIRGCGGNFFRCGGFGRLSCFSSSFGCGRLFRGGRGCASHSKAGDHQYGSQQGQQLFNVHFLSSC</sequence>
<dbReference type="EMBL" id="VSSQ01025268">
    <property type="protein sequence ID" value="MPM73297.1"/>
    <property type="molecule type" value="Genomic_DNA"/>
</dbReference>
<protein>
    <submittedName>
        <fullName evidence="1">Uncharacterized protein</fullName>
    </submittedName>
</protein>
<dbReference type="AlphaFoldDB" id="A0A645C7T7"/>
<name>A0A645C7T7_9ZZZZ</name>